<keyword evidence="4 7" id="KW-0812">Transmembrane</keyword>
<sequence length="92" mass="9325">MGVIGTLITVIIVGLIAGFIARAVVPGRQSMGIGATILLGIVGSFVGGFLGYLIFHADAQDGFLQPSGIIGSIIGAIIALLIYTAVSGRRRA</sequence>
<proteinExistence type="inferred from homology"/>
<dbReference type="EMBL" id="SOAM01000001">
    <property type="protein sequence ID" value="TDS79568.1"/>
    <property type="molecule type" value="Genomic_DNA"/>
</dbReference>
<protein>
    <submittedName>
        <fullName evidence="8">Putative membrane protein YeaQ/YmgE (Transglycosylase-associated protein family)</fullName>
    </submittedName>
</protein>
<dbReference type="RefSeq" id="WP_133763861.1">
    <property type="nucleotide sequence ID" value="NZ_BAAARP010000001.1"/>
</dbReference>
<dbReference type="AlphaFoldDB" id="A0A4R7FPL1"/>
<dbReference type="GO" id="GO:0005886">
    <property type="term" value="C:plasma membrane"/>
    <property type="evidence" value="ECO:0007669"/>
    <property type="project" value="UniProtKB-SubCell"/>
</dbReference>
<comment type="similarity">
    <text evidence="2">Belongs to the UPF0410 family.</text>
</comment>
<evidence type="ECO:0000256" key="5">
    <source>
        <dbReference type="ARBA" id="ARBA00022989"/>
    </source>
</evidence>
<evidence type="ECO:0000256" key="3">
    <source>
        <dbReference type="ARBA" id="ARBA00022475"/>
    </source>
</evidence>
<evidence type="ECO:0000256" key="7">
    <source>
        <dbReference type="SAM" id="Phobius"/>
    </source>
</evidence>
<feature type="transmembrane region" description="Helical" evidence="7">
    <location>
        <begin position="6"/>
        <end position="25"/>
    </location>
</feature>
<dbReference type="PANTHER" id="PTHR33884:SF3">
    <property type="entry name" value="UPF0410 PROTEIN YMGE"/>
    <property type="match status" value="1"/>
</dbReference>
<feature type="transmembrane region" description="Helical" evidence="7">
    <location>
        <begin position="67"/>
        <end position="86"/>
    </location>
</feature>
<dbReference type="OrthoDB" id="5197368at2"/>
<dbReference type="InterPro" id="IPR007341">
    <property type="entry name" value="Transgly_assoc"/>
</dbReference>
<accession>A0A4R7FPL1</accession>
<evidence type="ECO:0000313" key="9">
    <source>
        <dbReference type="Proteomes" id="UP000295344"/>
    </source>
</evidence>
<name>A0A4R7FPL1_9MICO</name>
<dbReference type="Pfam" id="PF04226">
    <property type="entry name" value="Transgly_assoc"/>
    <property type="match status" value="1"/>
</dbReference>
<dbReference type="PANTHER" id="PTHR33884">
    <property type="entry name" value="UPF0410 PROTEIN YMGE"/>
    <property type="match status" value="1"/>
</dbReference>
<dbReference type="Proteomes" id="UP000295344">
    <property type="component" value="Unassembled WGS sequence"/>
</dbReference>
<evidence type="ECO:0000256" key="1">
    <source>
        <dbReference type="ARBA" id="ARBA00004651"/>
    </source>
</evidence>
<evidence type="ECO:0000256" key="2">
    <source>
        <dbReference type="ARBA" id="ARBA00011006"/>
    </source>
</evidence>
<keyword evidence="3" id="KW-1003">Cell membrane</keyword>
<organism evidence="8 9">
    <name type="scientific">Amnibacterium kyonggiense</name>
    <dbReference type="NCBI Taxonomy" id="595671"/>
    <lineage>
        <taxon>Bacteria</taxon>
        <taxon>Bacillati</taxon>
        <taxon>Actinomycetota</taxon>
        <taxon>Actinomycetes</taxon>
        <taxon>Micrococcales</taxon>
        <taxon>Microbacteriaceae</taxon>
        <taxon>Amnibacterium</taxon>
    </lineage>
</organism>
<reference evidence="8 9" key="1">
    <citation type="submission" date="2019-03" db="EMBL/GenBank/DDBJ databases">
        <title>Genomic Encyclopedia of Archaeal and Bacterial Type Strains, Phase II (KMG-II): from individual species to whole genera.</title>
        <authorList>
            <person name="Goeker M."/>
        </authorList>
    </citation>
    <scope>NUCLEOTIDE SEQUENCE [LARGE SCALE GENOMIC DNA]</scope>
    <source>
        <strain evidence="8 9">DSM 24782</strain>
    </source>
</reference>
<feature type="transmembrane region" description="Helical" evidence="7">
    <location>
        <begin position="37"/>
        <end position="55"/>
    </location>
</feature>
<gene>
    <name evidence="8" type="ORF">CLV52_0099</name>
</gene>
<comment type="caution">
    <text evidence="8">The sequence shown here is derived from an EMBL/GenBank/DDBJ whole genome shotgun (WGS) entry which is preliminary data.</text>
</comment>
<keyword evidence="9" id="KW-1185">Reference proteome</keyword>
<keyword evidence="6 7" id="KW-0472">Membrane</keyword>
<keyword evidence="5 7" id="KW-1133">Transmembrane helix</keyword>
<evidence type="ECO:0000256" key="6">
    <source>
        <dbReference type="ARBA" id="ARBA00023136"/>
    </source>
</evidence>
<evidence type="ECO:0000313" key="8">
    <source>
        <dbReference type="EMBL" id="TDS79568.1"/>
    </source>
</evidence>
<evidence type="ECO:0000256" key="4">
    <source>
        <dbReference type="ARBA" id="ARBA00022692"/>
    </source>
</evidence>
<comment type="subcellular location">
    <subcellularLocation>
        <location evidence="1">Cell membrane</location>
        <topology evidence="1">Multi-pass membrane protein</topology>
    </subcellularLocation>
</comment>